<dbReference type="Pfam" id="PF12915">
    <property type="entry name" value="DUF3833"/>
    <property type="match status" value="1"/>
</dbReference>
<keyword evidence="3" id="KW-1185">Reference proteome</keyword>
<feature type="chain" id="PRO_5012967766" description="DUF3833 domain-containing protein" evidence="1">
    <location>
        <begin position="22"/>
        <end position="194"/>
    </location>
</feature>
<keyword evidence="1" id="KW-0732">Signal</keyword>
<name>A0A286G486_9PROT</name>
<proteinExistence type="predicted"/>
<protein>
    <recommendedName>
        <fullName evidence="4">DUF3833 domain-containing protein</fullName>
    </recommendedName>
</protein>
<accession>A0A286G486</accession>
<evidence type="ECO:0000313" key="3">
    <source>
        <dbReference type="Proteomes" id="UP000219621"/>
    </source>
</evidence>
<dbReference type="Proteomes" id="UP000219621">
    <property type="component" value="Unassembled WGS sequence"/>
</dbReference>
<dbReference type="AlphaFoldDB" id="A0A286G486"/>
<evidence type="ECO:0008006" key="4">
    <source>
        <dbReference type="Google" id="ProtNLM"/>
    </source>
</evidence>
<evidence type="ECO:0000313" key="2">
    <source>
        <dbReference type="EMBL" id="SOD90298.1"/>
    </source>
</evidence>
<organism evidence="2 3">
    <name type="scientific">Caenispirillum bisanense</name>
    <dbReference type="NCBI Taxonomy" id="414052"/>
    <lineage>
        <taxon>Bacteria</taxon>
        <taxon>Pseudomonadati</taxon>
        <taxon>Pseudomonadota</taxon>
        <taxon>Alphaproteobacteria</taxon>
        <taxon>Rhodospirillales</taxon>
        <taxon>Novispirillaceae</taxon>
        <taxon>Caenispirillum</taxon>
    </lineage>
</organism>
<dbReference type="EMBL" id="OCNJ01000001">
    <property type="protein sequence ID" value="SOD90298.1"/>
    <property type="molecule type" value="Genomic_DNA"/>
</dbReference>
<dbReference type="InterPro" id="IPR024409">
    <property type="entry name" value="DUF3833"/>
</dbReference>
<dbReference type="OrthoDB" id="5296954at2"/>
<reference evidence="2 3" key="1">
    <citation type="submission" date="2017-09" db="EMBL/GenBank/DDBJ databases">
        <authorList>
            <person name="Ehlers B."/>
            <person name="Leendertz F.H."/>
        </authorList>
    </citation>
    <scope>NUCLEOTIDE SEQUENCE [LARGE SCALE GENOMIC DNA]</scope>
    <source>
        <strain evidence="2 3">USBA 140</strain>
    </source>
</reference>
<dbReference type="PROSITE" id="PS51257">
    <property type="entry name" value="PROKAR_LIPOPROTEIN"/>
    <property type="match status" value="1"/>
</dbReference>
<evidence type="ECO:0000256" key="1">
    <source>
        <dbReference type="SAM" id="SignalP"/>
    </source>
</evidence>
<feature type="signal peptide" evidence="1">
    <location>
        <begin position="1"/>
        <end position="21"/>
    </location>
</feature>
<gene>
    <name evidence="2" type="ORF">SAMN05421508_101505</name>
</gene>
<dbReference type="RefSeq" id="WP_097277390.1">
    <property type="nucleotide sequence ID" value="NZ_OCNJ01000001.1"/>
</dbReference>
<sequence>MRKSAAAAVVALALVSTGCTSMKIDDFQGTQPELTLEDYFEGRTTAWGLFEDRFGDVRRQFVVDIDGDWNPQTGVLVLTEDFRYSDGETDQRVWTIRKTGPDTYEGTAPDVVGTAQGTLAGNAFHWTYTMNLKVGDGTWRVGFDDWMFLQPGGVLLNRATVTKWGIEIGSVSIAFRKDDAANSAAVTAPRSAAE</sequence>